<name>K0KWV3_WICCF</name>
<evidence type="ECO:0000256" key="1">
    <source>
        <dbReference type="SAM" id="Phobius"/>
    </source>
</evidence>
<dbReference type="InParanoid" id="K0KWV3"/>
<evidence type="ECO:0000256" key="2">
    <source>
        <dbReference type="SAM" id="SignalP"/>
    </source>
</evidence>
<evidence type="ECO:0000313" key="3">
    <source>
        <dbReference type="EMBL" id="CCH45969.1"/>
    </source>
</evidence>
<dbReference type="Proteomes" id="UP000009328">
    <property type="component" value="Unassembled WGS sequence"/>
</dbReference>
<keyword evidence="1" id="KW-1133">Transmembrane helix</keyword>
<keyword evidence="1" id="KW-0472">Membrane</keyword>
<dbReference type="AlphaFoldDB" id="K0KWV3"/>
<organism evidence="3 4">
    <name type="scientific">Wickerhamomyces ciferrii (strain ATCC 14091 / BCRC 22168 / CBS 111 / JCM 3599 / NBRC 0793 / NRRL Y-1031 F-60-10)</name>
    <name type="common">Yeast</name>
    <name type="synonym">Pichia ciferrii</name>
    <dbReference type="NCBI Taxonomy" id="1206466"/>
    <lineage>
        <taxon>Eukaryota</taxon>
        <taxon>Fungi</taxon>
        <taxon>Dikarya</taxon>
        <taxon>Ascomycota</taxon>
        <taxon>Saccharomycotina</taxon>
        <taxon>Saccharomycetes</taxon>
        <taxon>Phaffomycetales</taxon>
        <taxon>Wickerhamomycetaceae</taxon>
        <taxon>Wickerhamomyces</taxon>
    </lineage>
</organism>
<keyword evidence="1" id="KW-0812">Transmembrane</keyword>
<feature type="transmembrane region" description="Helical" evidence="1">
    <location>
        <begin position="92"/>
        <end position="116"/>
    </location>
</feature>
<keyword evidence="2" id="KW-0732">Signal</keyword>
<dbReference type="HOGENOM" id="CLU_1556482_0_0_1"/>
<proteinExistence type="predicted"/>
<dbReference type="EMBL" id="CAIF01000220">
    <property type="protein sequence ID" value="CCH45969.1"/>
    <property type="molecule type" value="Genomic_DNA"/>
</dbReference>
<accession>K0KWV3</accession>
<reference evidence="3 4" key="1">
    <citation type="journal article" date="2012" name="Eukaryot. Cell">
        <title>Draft genome sequence of Wickerhamomyces ciferrii NRRL Y-1031 F-60-10.</title>
        <authorList>
            <person name="Schneider J."/>
            <person name="Andrea H."/>
            <person name="Blom J."/>
            <person name="Jaenicke S."/>
            <person name="Ruckert C."/>
            <person name="Schorsch C."/>
            <person name="Szczepanowski R."/>
            <person name="Farwick M."/>
            <person name="Goesmann A."/>
            <person name="Puhler A."/>
            <person name="Schaffer S."/>
            <person name="Tauch A."/>
            <person name="Kohler T."/>
            <person name="Brinkrolf K."/>
        </authorList>
    </citation>
    <scope>NUCLEOTIDE SEQUENCE [LARGE SCALE GENOMIC DNA]</scope>
    <source>
        <strain evidence="4">ATCC 14091 / BCRC 22168 / CBS 111 / JCM 3599 / NBRC 0793 / NRRL Y-1031 F-60-10</strain>
    </source>
</reference>
<keyword evidence="4" id="KW-1185">Reference proteome</keyword>
<comment type="caution">
    <text evidence="3">The sequence shown here is derived from an EMBL/GenBank/DDBJ whole genome shotgun (WGS) entry which is preliminary data.</text>
</comment>
<sequence>MRFKLLIPITLITILAFNSATQAAPVPQNVSESIISEEVPTISNSSTISNRTIEATATFISSLVNDDYESSHFDVAEYRRKLAEKNQSDNRIGLIVVLVFVCSLVCVPAYAVFFMYSYEVFLKKQYENFFEMIKYIKEDDDDKGQSWLNFLKRVIFSWRTLGIFIISIPYLP</sequence>
<feature type="transmembrane region" description="Helical" evidence="1">
    <location>
        <begin position="154"/>
        <end position="171"/>
    </location>
</feature>
<gene>
    <name evidence="3" type="ORF">BN7_5556</name>
</gene>
<evidence type="ECO:0000313" key="4">
    <source>
        <dbReference type="Proteomes" id="UP000009328"/>
    </source>
</evidence>
<protein>
    <submittedName>
        <fullName evidence="3">Membrane protein</fullName>
    </submittedName>
</protein>
<feature type="signal peptide" evidence="2">
    <location>
        <begin position="1"/>
        <end position="23"/>
    </location>
</feature>
<feature type="chain" id="PRO_5003834997" evidence="2">
    <location>
        <begin position="24"/>
        <end position="172"/>
    </location>
</feature>